<keyword evidence="11 15" id="KW-0067">ATP-binding</keyword>
<dbReference type="InterPro" id="IPR017441">
    <property type="entry name" value="Protein_kinase_ATP_BS"/>
</dbReference>
<name>A0AAE1ZGR1_SCHME</name>
<evidence type="ECO:0000256" key="14">
    <source>
        <dbReference type="ARBA" id="ARBA00048679"/>
    </source>
</evidence>
<dbReference type="EMBL" id="JALJAT010000002">
    <property type="protein sequence ID" value="KAK4473643.1"/>
    <property type="molecule type" value="Genomic_DNA"/>
</dbReference>
<dbReference type="GO" id="GO:0031032">
    <property type="term" value="P:actomyosin structure organization"/>
    <property type="evidence" value="ECO:0007669"/>
    <property type="project" value="TreeGrafter"/>
</dbReference>
<feature type="compositionally biased region" description="Polar residues" evidence="17">
    <location>
        <begin position="670"/>
        <end position="685"/>
    </location>
</feature>
<dbReference type="CDD" id="cd05597">
    <property type="entry name" value="STKc_DMPK_like"/>
    <property type="match status" value="1"/>
</dbReference>
<comment type="catalytic activity">
    <reaction evidence="13">
        <text>L-threonyl-[protein] + ATP = O-phospho-L-threonyl-[protein] + ADP + H(+)</text>
        <dbReference type="Rhea" id="RHEA:46608"/>
        <dbReference type="Rhea" id="RHEA-COMP:11060"/>
        <dbReference type="Rhea" id="RHEA-COMP:11605"/>
        <dbReference type="ChEBI" id="CHEBI:15378"/>
        <dbReference type="ChEBI" id="CHEBI:30013"/>
        <dbReference type="ChEBI" id="CHEBI:30616"/>
        <dbReference type="ChEBI" id="CHEBI:61977"/>
        <dbReference type="ChEBI" id="CHEBI:456216"/>
        <dbReference type="EC" id="2.7.11.1"/>
    </reaction>
</comment>
<feature type="coiled-coil region" evidence="16">
    <location>
        <begin position="474"/>
        <end position="501"/>
    </location>
</feature>
<evidence type="ECO:0000256" key="11">
    <source>
        <dbReference type="ARBA" id="ARBA00022840"/>
    </source>
</evidence>
<accession>A0AAE1ZGR1</accession>
<dbReference type="GO" id="GO:0005737">
    <property type="term" value="C:cytoplasm"/>
    <property type="evidence" value="ECO:0007669"/>
    <property type="project" value="TreeGrafter"/>
</dbReference>
<evidence type="ECO:0000256" key="12">
    <source>
        <dbReference type="ARBA" id="ARBA00023054"/>
    </source>
</evidence>
<dbReference type="GO" id="GO:0008270">
    <property type="term" value="F:zinc ion binding"/>
    <property type="evidence" value="ECO:0007669"/>
    <property type="project" value="UniProtKB-KW"/>
</dbReference>
<keyword evidence="3" id="KW-0723">Serine/threonine-protein kinase</keyword>
<gene>
    <name evidence="23" type="ORF">MN116_002995</name>
</gene>
<keyword evidence="24" id="KW-1185">Reference proteome</keyword>
<evidence type="ECO:0000256" key="1">
    <source>
        <dbReference type="ARBA" id="ARBA00005719"/>
    </source>
</evidence>
<feature type="domain" description="Phorbol-ester/DAG-type" evidence="19">
    <location>
        <begin position="985"/>
        <end position="1035"/>
    </location>
</feature>
<dbReference type="InterPro" id="IPR011009">
    <property type="entry name" value="Kinase-like_dom_sf"/>
</dbReference>
<feature type="coiled-coil region" evidence="16">
    <location>
        <begin position="532"/>
        <end position="622"/>
    </location>
</feature>
<comment type="caution">
    <text evidence="23">The sequence shown here is derived from an EMBL/GenBank/DDBJ whole genome shotgun (WGS) entry which is preliminary data.</text>
</comment>
<dbReference type="InterPro" id="IPR000961">
    <property type="entry name" value="AGC-kinase_C"/>
</dbReference>
<protein>
    <recommendedName>
        <fullName evidence="2">non-specific serine/threonine protein kinase</fullName>
        <ecNumber evidence="2">2.7.11.1</ecNumber>
    </recommendedName>
</protein>
<dbReference type="InterPro" id="IPR000095">
    <property type="entry name" value="CRIB_dom"/>
</dbReference>
<dbReference type="InterPro" id="IPR050839">
    <property type="entry name" value="Rho-assoc_Ser/Thr_Kinase"/>
</dbReference>
<keyword evidence="5" id="KW-0808">Transferase</keyword>
<dbReference type="InterPro" id="IPR008271">
    <property type="entry name" value="Ser/Thr_kinase_AS"/>
</dbReference>
<dbReference type="PROSITE" id="PS00479">
    <property type="entry name" value="ZF_DAG_PE_1"/>
    <property type="match status" value="1"/>
</dbReference>
<dbReference type="SMART" id="SM00133">
    <property type="entry name" value="S_TK_X"/>
    <property type="match status" value="1"/>
</dbReference>
<dbReference type="PROSITE" id="PS50081">
    <property type="entry name" value="ZF_DAG_PE_2"/>
    <property type="match status" value="1"/>
</dbReference>
<keyword evidence="8" id="KW-0863">Zinc-finger</keyword>
<dbReference type="InterPro" id="IPR002219">
    <property type="entry name" value="PKC_DAG/PE"/>
</dbReference>
<evidence type="ECO:0000256" key="4">
    <source>
        <dbReference type="ARBA" id="ARBA00022553"/>
    </source>
</evidence>
<dbReference type="Pfam" id="PF00780">
    <property type="entry name" value="CNH"/>
    <property type="match status" value="1"/>
</dbReference>
<organism evidence="23 24">
    <name type="scientific">Schistosoma mekongi</name>
    <name type="common">Parasitic worm</name>
    <dbReference type="NCBI Taxonomy" id="38744"/>
    <lineage>
        <taxon>Eukaryota</taxon>
        <taxon>Metazoa</taxon>
        <taxon>Spiralia</taxon>
        <taxon>Lophotrochozoa</taxon>
        <taxon>Platyhelminthes</taxon>
        <taxon>Trematoda</taxon>
        <taxon>Digenea</taxon>
        <taxon>Strigeidida</taxon>
        <taxon>Schistosomatoidea</taxon>
        <taxon>Schistosomatidae</taxon>
        <taxon>Schistosoma</taxon>
    </lineage>
</organism>
<dbReference type="PANTHER" id="PTHR22988:SF71">
    <property type="entry name" value="CITRON RHO-INTERACTING KINASE"/>
    <property type="match status" value="1"/>
</dbReference>
<evidence type="ECO:0000259" key="19">
    <source>
        <dbReference type="PROSITE" id="PS50081"/>
    </source>
</evidence>
<keyword evidence="9" id="KW-0418">Kinase</keyword>
<dbReference type="Gene3D" id="3.30.200.20">
    <property type="entry name" value="Phosphorylase Kinase, domain 1"/>
    <property type="match status" value="1"/>
</dbReference>
<evidence type="ECO:0000256" key="2">
    <source>
        <dbReference type="ARBA" id="ARBA00012513"/>
    </source>
</evidence>
<evidence type="ECO:0000256" key="15">
    <source>
        <dbReference type="PROSITE-ProRule" id="PRU10141"/>
    </source>
</evidence>
<dbReference type="InterPro" id="IPR001180">
    <property type="entry name" value="CNH_dom"/>
</dbReference>
<evidence type="ECO:0000256" key="13">
    <source>
        <dbReference type="ARBA" id="ARBA00047899"/>
    </source>
</evidence>
<evidence type="ECO:0000256" key="7">
    <source>
        <dbReference type="ARBA" id="ARBA00022741"/>
    </source>
</evidence>
<feature type="coiled-coil region" evidence="16">
    <location>
        <begin position="872"/>
        <end position="927"/>
    </location>
</feature>
<dbReference type="SUPFAM" id="SSF57889">
    <property type="entry name" value="Cysteine-rich domain"/>
    <property type="match status" value="1"/>
</dbReference>
<dbReference type="GO" id="GO:0004674">
    <property type="term" value="F:protein serine/threonine kinase activity"/>
    <property type="evidence" value="ECO:0007669"/>
    <property type="project" value="UniProtKB-KW"/>
</dbReference>
<evidence type="ECO:0000256" key="10">
    <source>
        <dbReference type="ARBA" id="ARBA00022833"/>
    </source>
</evidence>
<feature type="compositionally biased region" description="Polar residues" evidence="17">
    <location>
        <begin position="960"/>
        <end position="973"/>
    </location>
</feature>
<feature type="coiled-coil region" evidence="16">
    <location>
        <begin position="694"/>
        <end position="775"/>
    </location>
</feature>
<dbReference type="SUPFAM" id="SSF56112">
    <property type="entry name" value="Protein kinase-like (PK-like)"/>
    <property type="match status" value="1"/>
</dbReference>
<evidence type="ECO:0000256" key="5">
    <source>
        <dbReference type="ARBA" id="ARBA00022679"/>
    </source>
</evidence>
<dbReference type="SMART" id="SM00220">
    <property type="entry name" value="S_TKc"/>
    <property type="match status" value="1"/>
</dbReference>
<feature type="region of interest" description="Disordered" evidence="17">
    <location>
        <begin position="941"/>
        <end position="973"/>
    </location>
</feature>
<evidence type="ECO:0000259" key="18">
    <source>
        <dbReference type="PROSITE" id="PS50011"/>
    </source>
</evidence>
<evidence type="ECO:0000313" key="24">
    <source>
        <dbReference type="Proteomes" id="UP001292079"/>
    </source>
</evidence>
<feature type="binding site" evidence="15">
    <location>
        <position position="107"/>
    </location>
    <ligand>
        <name>ATP</name>
        <dbReference type="ChEBI" id="CHEBI:30616"/>
    </ligand>
</feature>
<dbReference type="PROSITE" id="PS50219">
    <property type="entry name" value="CNH"/>
    <property type="match status" value="1"/>
</dbReference>
<keyword evidence="7 15" id="KW-0547">Nucleotide-binding</keyword>
<dbReference type="CDD" id="cd20809">
    <property type="entry name" value="C1_MRCK"/>
    <property type="match status" value="1"/>
</dbReference>
<dbReference type="SMART" id="SM00109">
    <property type="entry name" value="C1"/>
    <property type="match status" value="1"/>
</dbReference>
<dbReference type="Gene3D" id="2.30.29.30">
    <property type="entry name" value="Pleckstrin-homology domain (PH domain)/Phosphotyrosine-binding domain (PTB)"/>
    <property type="match status" value="1"/>
</dbReference>
<feature type="domain" description="AGC-kinase C-terminal" evidence="22">
    <location>
        <begin position="348"/>
        <end position="415"/>
    </location>
</feature>
<evidence type="ECO:0000256" key="9">
    <source>
        <dbReference type="ARBA" id="ARBA00022777"/>
    </source>
</evidence>
<evidence type="ECO:0000256" key="16">
    <source>
        <dbReference type="SAM" id="Coils"/>
    </source>
</evidence>
<keyword evidence="10" id="KW-0862">Zinc</keyword>
<dbReference type="InterPro" id="IPR057529">
    <property type="entry name" value="MRCK/ROCK_PH"/>
</dbReference>
<feature type="compositionally biased region" description="Polar residues" evidence="17">
    <location>
        <begin position="1636"/>
        <end position="1665"/>
    </location>
</feature>
<feature type="region of interest" description="Disordered" evidence="17">
    <location>
        <begin position="661"/>
        <end position="690"/>
    </location>
</feature>
<dbReference type="Gene3D" id="1.10.510.10">
    <property type="entry name" value="Transferase(Phosphotransferase) domain 1"/>
    <property type="match status" value="1"/>
</dbReference>
<evidence type="ECO:0000256" key="17">
    <source>
        <dbReference type="SAM" id="MobiDB-lite"/>
    </source>
</evidence>
<dbReference type="GO" id="GO:0005856">
    <property type="term" value="C:cytoskeleton"/>
    <property type="evidence" value="ECO:0007669"/>
    <property type="project" value="TreeGrafter"/>
</dbReference>
<dbReference type="Proteomes" id="UP001292079">
    <property type="component" value="Unassembled WGS sequence"/>
</dbReference>
<feature type="domain" description="CRIB" evidence="20">
    <location>
        <begin position="1669"/>
        <end position="1682"/>
    </location>
</feature>
<evidence type="ECO:0000259" key="20">
    <source>
        <dbReference type="PROSITE" id="PS50108"/>
    </source>
</evidence>
<keyword evidence="4" id="KW-0597">Phosphoprotein</keyword>
<dbReference type="SUPFAM" id="SSF50978">
    <property type="entry name" value="WD40 repeat-like"/>
    <property type="match status" value="1"/>
</dbReference>
<dbReference type="Gene3D" id="3.30.60.20">
    <property type="match status" value="1"/>
</dbReference>
<comment type="catalytic activity">
    <reaction evidence="14">
        <text>L-seryl-[protein] + ATP = O-phospho-L-seryl-[protein] + ADP + H(+)</text>
        <dbReference type="Rhea" id="RHEA:17989"/>
        <dbReference type="Rhea" id="RHEA-COMP:9863"/>
        <dbReference type="Rhea" id="RHEA-COMP:11604"/>
        <dbReference type="ChEBI" id="CHEBI:15378"/>
        <dbReference type="ChEBI" id="CHEBI:29999"/>
        <dbReference type="ChEBI" id="CHEBI:30616"/>
        <dbReference type="ChEBI" id="CHEBI:83421"/>
        <dbReference type="ChEBI" id="CHEBI:456216"/>
        <dbReference type="EC" id="2.7.11.1"/>
    </reaction>
</comment>
<dbReference type="FunFam" id="3.30.200.20:FF:001055">
    <property type="entry name" value="Serine/threonine-protein kinase MRCK beta"/>
    <property type="match status" value="1"/>
</dbReference>
<reference evidence="23" key="2">
    <citation type="journal article" date="2023" name="Infect Dis Poverty">
        <title>Chromosome-scale genome of the human blood fluke Schistosoma mekongi and its implications for public health.</title>
        <authorList>
            <person name="Zhou M."/>
            <person name="Xu L."/>
            <person name="Xu D."/>
            <person name="Chen W."/>
            <person name="Khan J."/>
            <person name="Hu Y."/>
            <person name="Huang H."/>
            <person name="Wei H."/>
            <person name="Zhang Y."/>
            <person name="Chusongsang P."/>
            <person name="Tanasarnprasert K."/>
            <person name="Hu X."/>
            <person name="Limpanont Y."/>
            <person name="Lv Z."/>
        </authorList>
    </citation>
    <scope>NUCLEOTIDE SEQUENCE</scope>
    <source>
        <strain evidence="23">LV_2022a</strain>
    </source>
</reference>
<dbReference type="FunFam" id="1.10.510.10:FF:000014">
    <property type="entry name" value="Non-specific serine/threonine protein kinase"/>
    <property type="match status" value="1"/>
</dbReference>
<dbReference type="InterPro" id="IPR011993">
    <property type="entry name" value="PH-like_dom_sf"/>
</dbReference>
<dbReference type="InterPro" id="IPR000719">
    <property type="entry name" value="Prot_kinase_dom"/>
</dbReference>
<dbReference type="Pfam" id="PF00069">
    <property type="entry name" value="Pkinase"/>
    <property type="match status" value="1"/>
</dbReference>
<comment type="similarity">
    <text evidence="1">Belongs to the protein kinase superfamily. AGC Ser/Thr protein kinase family. DMPK subfamily.</text>
</comment>
<evidence type="ECO:0000256" key="8">
    <source>
        <dbReference type="ARBA" id="ARBA00022771"/>
    </source>
</evidence>
<dbReference type="PROSITE" id="PS51285">
    <property type="entry name" value="AGC_KINASE_CTER"/>
    <property type="match status" value="1"/>
</dbReference>
<dbReference type="InterPro" id="IPR046349">
    <property type="entry name" value="C1-like_sf"/>
</dbReference>
<proteinExistence type="inferred from homology"/>
<evidence type="ECO:0000256" key="3">
    <source>
        <dbReference type="ARBA" id="ARBA00022527"/>
    </source>
</evidence>
<dbReference type="EC" id="2.7.11.1" evidence="2"/>
<dbReference type="InterPro" id="IPR036322">
    <property type="entry name" value="WD40_repeat_dom_sf"/>
</dbReference>
<dbReference type="PROSITE" id="PS00108">
    <property type="entry name" value="PROTEIN_KINASE_ST"/>
    <property type="match status" value="1"/>
</dbReference>
<evidence type="ECO:0000256" key="6">
    <source>
        <dbReference type="ARBA" id="ARBA00022723"/>
    </source>
</evidence>
<feature type="region of interest" description="Disordered" evidence="17">
    <location>
        <begin position="1858"/>
        <end position="1880"/>
    </location>
</feature>
<dbReference type="Pfam" id="PF00130">
    <property type="entry name" value="C1_1"/>
    <property type="match status" value="1"/>
</dbReference>
<dbReference type="SMART" id="SM00036">
    <property type="entry name" value="CNH"/>
    <property type="match status" value="1"/>
</dbReference>
<dbReference type="CDD" id="cd00132">
    <property type="entry name" value="CRIB"/>
    <property type="match status" value="1"/>
</dbReference>
<keyword evidence="12 16" id="KW-0175">Coiled coil</keyword>
<evidence type="ECO:0000259" key="21">
    <source>
        <dbReference type="PROSITE" id="PS50219"/>
    </source>
</evidence>
<keyword evidence="6" id="KW-0479">Metal-binding</keyword>
<feature type="domain" description="CNH" evidence="21">
    <location>
        <begin position="1233"/>
        <end position="1515"/>
    </location>
</feature>
<feature type="region of interest" description="Disordered" evidence="17">
    <location>
        <begin position="1626"/>
        <end position="1666"/>
    </location>
</feature>
<dbReference type="PROSITE" id="PS50011">
    <property type="entry name" value="PROTEIN_KINASE_DOM"/>
    <property type="match status" value="1"/>
</dbReference>
<dbReference type="PROSITE" id="PS00107">
    <property type="entry name" value="PROTEIN_KINASE_ATP"/>
    <property type="match status" value="1"/>
</dbReference>
<evidence type="ECO:0000313" key="23">
    <source>
        <dbReference type="EMBL" id="KAK4473643.1"/>
    </source>
</evidence>
<feature type="domain" description="Protein kinase" evidence="18">
    <location>
        <begin position="78"/>
        <end position="347"/>
    </location>
</feature>
<dbReference type="PANTHER" id="PTHR22988">
    <property type="entry name" value="MYOTONIC DYSTROPHY S/T KINASE-RELATED"/>
    <property type="match status" value="1"/>
</dbReference>
<dbReference type="GO" id="GO:0005524">
    <property type="term" value="F:ATP binding"/>
    <property type="evidence" value="ECO:0007669"/>
    <property type="project" value="UniProtKB-UniRule"/>
</dbReference>
<dbReference type="Pfam" id="PF25346">
    <property type="entry name" value="PH_MRCK"/>
    <property type="match status" value="1"/>
</dbReference>
<sequence>MRTLNDRINELVSLYTKSSPILDDNSVSIEYLLDTVVCLFYECKLPQHKNERNCVKFFNTVKKYVDKIESCWISKSEFETIRLIGSGAFGDVSVVKWKNDGKIYALKSLHKYDMLKRSDRACFQEERDVMVKAMVSDSPWLAKLHHTFQDEKFLYFLMDFYNGGDMLTMLSKFDDKIPESIVQFYVSEMVLAINALHQLGYVHRDIKPDNVLLQSSGHIVLADFGSCLKLGENGLVKNNTAVGTPDYISPEILRASEDGHGTYGVECDYWSLGVVMYEMLFGETPFYSENLIETYGHIMNFEKHFTIPTDCVIISESACDLMRHLICDRKRRFGRNGIDELKEHPFFKGIDWEHIREQNPPYIPEVTSPDDTSNFDIEQSSRNHEGPPLGPIFRGCQVACIGFTFTNNSPLNELGPTHYKTISQSKVEYPVENSKSQTSDSRILNDNISSFPYDNREIYSSNAKTDDLALTELLETLRTKCEAYEKQISELKDTLTSYRETKWNQVSVNSVLNPTVNNVEKQTVPLDDTSTVNSLMRQVEVLNQKLKESEAQNHIISDTLDSLRNELREQHALREKLQSEVQAFEEENESLCKRAADAQLAIRLLESEHNELLSELTRLRGELSSHREYANHTALDNIHNLVHKNESRGLTNGIRYHNISASSSSSSSSTNLVNGTQHSLINNHSSDPDLQERLRESEAKLKRVMETLIAVKHEAQNLKLGWQSERKEWMKERELLEEKMKTFVNQKTIALEGELTTLKENNTELENNIANWERHLFELNQWVDDEREAKEKLHNFTMRLVSELDALRASGVVHECNQDGASPNGYHSWHLSDNLAYDSPAQSVVGENTLDWRQRKSTKLNKMERWSHEVALNNEVRAREQAELRLQEVESRLKEMYDQSNQKDLKIKEQDRIIEHLNDQLLELSSQARLCRINNDKATLENKSMDNRRSLPSLDVDRPYTSTPGQQSSWTTLDASVTSQTSTSAHKFTFATFLQPTKCHACGSLILGQKWQGVQCQDCQLQCHHRCCMSVHTVCPAPNFSSTDGACGFGSDFESDVKMPKLGGIKRGWMKYRVYLSDKRLFFYDVVSESPNIQVLGGSANSLYPSFQNFNRSNNHNVSLNSLNVTTNSVFQSNSPSRIVDLRSSGFSVSHVTASDVIHAKQQDIPKILKIIADDCLPSAPLFLLFESSALCERWFKLMQDVLKLVQRHINTDSEYQCLQVREVSVSSLSTVLKQINCASVLDEHRFLAGTDEGLYIVDINQNLITRVGTRKPVYQVEALAEELQLVVAIQGKQRFLKLILVGSFEGMNLKPIKITEPKLCTRFTCSMSRNNTVCIICVASNRSLFIFEIARVQGRHKRLKEISCPYIVQSINFVRDGDWICVGSSNYFAMFSIWTDGPSQVLLRGDLIDLDSSLAFFHHSPSEAHCCVQLGNDEFLLAFENCGIYMNSSRKRTRPDNLMWPAKLISGTAVSFSYPYLYVFTEAGLVVFNAVTGCWVSTLSSCRLQPLSMDAHLCLAHLSPMSFSNSSSRKSAFGNIADYNTSNATPASPCISNDLITSQQQLLRLIYLPQTFDCKELLKQQVSALRSRRLRMPQSSIFGVTGRMRKSNRFNLYSLVEDGFSRTTHGISPERLKNFRSQSQHRTPQSSGQSGLPVNTSSGTSSRMSHLISAPSDFRHISHMGPQLTGTPFLDLTSSPGEPPLTEAERIARFKSVVEEKYGISPNYVGDDVHCRDPSPSNVTNVSLSLPFSNPNNSPDGFDLNTSSNLLPSMTKSQTRQSNLCTHRLSLTDLDCTANQNYVDQKPPNISSSQCQRVRSSSLRPSVKNLLSNLGDMYNIYNKNSSSKLEFHKHINDSSSIYQSNPSSVEKNNETVSTPSAFPSLRLSNSPSIQDTVMALFSKLSDDSPSCP</sequence>
<reference evidence="23" key="1">
    <citation type="submission" date="2022-04" db="EMBL/GenBank/DDBJ databases">
        <authorList>
            <person name="Xu L."/>
            <person name="Lv Z."/>
        </authorList>
    </citation>
    <scope>NUCLEOTIDE SEQUENCE</scope>
    <source>
        <strain evidence="23">LV_2022a</strain>
    </source>
</reference>
<dbReference type="PROSITE" id="PS50108">
    <property type="entry name" value="CRIB"/>
    <property type="match status" value="1"/>
</dbReference>
<evidence type="ECO:0000259" key="22">
    <source>
        <dbReference type="PROSITE" id="PS51285"/>
    </source>
</evidence>